<feature type="transmembrane region" description="Helical" evidence="7">
    <location>
        <begin position="6"/>
        <end position="27"/>
    </location>
</feature>
<feature type="transmembrane region" description="Helical" evidence="7">
    <location>
        <begin position="48"/>
        <end position="68"/>
    </location>
</feature>
<dbReference type="Pfam" id="PF00953">
    <property type="entry name" value="Glycos_transf_4"/>
    <property type="match status" value="1"/>
</dbReference>
<keyword evidence="4 7" id="KW-0812">Transmembrane</keyword>
<feature type="transmembrane region" description="Helical" evidence="7">
    <location>
        <begin position="137"/>
        <end position="157"/>
    </location>
</feature>
<dbReference type="PANTHER" id="PTHR22926">
    <property type="entry name" value="PHOSPHO-N-ACETYLMURAMOYL-PENTAPEPTIDE-TRANSFERASE"/>
    <property type="match status" value="1"/>
</dbReference>
<keyword evidence="2" id="KW-1003">Cell membrane</keyword>
<evidence type="ECO:0008006" key="10">
    <source>
        <dbReference type="Google" id="ProtNLM"/>
    </source>
</evidence>
<dbReference type="GO" id="GO:0005886">
    <property type="term" value="C:plasma membrane"/>
    <property type="evidence" value="ECO:0007669"/>
    <property type="project" value="UniProtKB-SubCell"/>
</dbReference>
<dbReference type="GO" id="GO:0071555">
    <property type="term" value="P:cell wall organization"/>
    <property type="evidence" value="ECO:0007669"/>
    <property type="project" value="TreeGrafter"/>
</dbReference>
<dbReference type="AlphaFoldDB" id="A0A2M8EQ55"/>
<evidence type="ECO:0000256" key="1">
    <source>
        <dbReference type="ARBA" id="ARBA00004651"/>
    </source>
</evidence>
<reference evidence="9" key="1">
    <citation type="submission" date="2017-09" db="EMBL/GenBank/DDBJ databases">
        <title>Depth-based differentiation of microbial function through sediment-hosted aquifers and enrichment of novel symbionts in the deep terrestrial subsurface.</title>
        <authorList>
            <person name="Probst A.J."/>
            <person name="Ladd B."/>
            <person name="Jarett J.K."/>
            <person name="Geller-Mcgrath D.E."/>
            <person name="Sieber C.M.K."/>
            <person name="Emerson J.B."/>
            <person name="Anantharaman K."/>
            <person name="Thomas B.C."/>
            <person name="Malmstrom R."/>
            <person name="Stieglmeier M."/>
            <person name="Klingl A."/>
            <person name="Woyke T."/>
            <person name="Ryan C.M."/>
            <person name="Banfield J.F."/>
        </authorList>
    </citation>
    <scope>NUCLEOTIDE SEQUENCE [LARGE SCALE GENOMIC DNA]</scope>
</reference>
<evidence type="ECO:0000256" key="3">
    <source>
        <dbReference type="ARBA" id="ARBA00022679"/>
    </source>
</evidence>
<dbReference type="GO" id="GO:0009103">
    <property type="term" value="P:lipopolysaccharide biosynthetic process"/>
    <property type="evidence" value="ECO:0007669"/>
    <property type="project" value="TreeGrafter"/>
</dbReference>
<evidence type="ECO:0000256" key="2">
    <source>
        <dbReference type="ARBA" id="ARBA00022475"/>
    </source>
</evidence>
<feature type="transmembrane region" description="Helical" evidence="7">
    <location>
        <begin position="319"/>
        <end position="337"/>
    </location>
</feature>
<dbReference type="GO" id="GO:0044038">
    <property type="term" value="P:cell wall macromolecule biosynthetic process"/>
    <property type="evidence" value="ECO:0007669"/>
    <property type="project" value="TreeGrafter"/>
</dbReference>
<dbReference type="Proteomes" id="UP000230251">
    <property type="component" value="Unassembled WGS sequence"/>
</dbReference>
<keyword evidence="6 7" id="KW-0472">Membrane</keyword>
<organism evidence="8 9">
    <name type="scientific">Candidatus Uhrbacteria bacterium CG_4_9_14_0_2_um_filter_41_50</name>
    <dbReference type="NCBI Taxonomy" id="1975031"/>
    <lineage>
        <taxon>Bacteria</taxon>
        <taxon>Candidatus Uhriibacteriota</taxon>
    </lineage>
</organism>
<dbReference type="EMBL" id="PFSI01000017">
    <property type="protein sequence ID" value="PJC24807.1"/>
    <property type="molecule type" value="Genomic_DNA"/>
</dbReference>
<feature type="transmembrane region" description="Helical" evidence="7">
    <location>
        <begin position="295"/>
        <end position="313"/>
    </location>
</feature>
<keyword evidence="3" id="KW-0808">Transferase</keyword>
<accession>A0A2M8EQ55</accession>
<sequence>MPTWWFYPVILSFLLSLILSDFGKGIGRRFGFIDEPKSDRKRHRSGTSTLGGAAIYISVALVTIVILWSTNHLTAGEINLLHFVGFLLGGLVLIVGGLIDDKLCLRARHSIMFPITAALIAAGFGIGVSKITNPLGGYFEVGEIISFIVTFVWLLGVTYTTKLLDGLDGLAAGVSSVGAFMIALLALSVAYFQPDVALLALVVLGALIGFLVWNTHPASIFLGEGGSTLVGYTIGVLAVIGGSKIATALLVVAIPLFDIIFVLIARYRAGVPLFSGDRRHLHHRLADVGLKPRQIVAVYYVVALLFGLSTLVFESWQKLLALAILFLLSIFSIIWLSQKNSSSAPQL</sequence>
<dbReference type="PANTHER" id="PTHR22926:SF3">
    <property type="entry name" value="UNDECAPRENYL-PHOSPHATE ALPHA-N-ACETYLGLUCOSAMINYL 1-PHOSPHATE TRANSFERASE"/>
    <property type="match status" value="1"/>
</dbReference>
<evidence type="ECO:0000256" key="5">
    <source>
        <dbReference type="ARBA" id="ARBA00022989"/>
    </source>
</evidence>
<feature type="transmembrane region" description="Helical" evidence="7">
    <location>
        <begin position="80"/>
        <end position="99"/>
    </location>
</feature>
<keyword evidence="5 7" id="KW-1133">Transmembrane helix</keyword>
<feature type="transmembrane region" description="Helical" evidence="7">
    <location>
        <begin position="169"/>
        <end position="190"/>
    </location>
</feature>
<feature type="transmembrane region" description="Helical" evidence="7">
    <location>
        <begin position="220"/>
        <end position="240"/>
    </location>
</feature>
<protein>
    <recommendedName>
        <fullName evidence="10">Undecaprenyl-phosphate alpha-N-acetylglucosaminyl 1-phosphate transferase</fullName>
    </recommendedName>
</protein>
<comment type="subcellular location">
    <subcellularLocation>
        <location evidence="1">Cell membrane</location>
        <topology evidence="1">Multi-pass membrane protein</topology>
    </subcellularLocation>
</comment>
<evidence type="ECO:0000256" key="4">
    <source>
        <dbReference type="ARBA" id="ARBA00022692"/>
    </source>
</evidence>
<dbReference type="InterPro" id="IPR000715">
    <property type="entry name" value="Glycosyl_transferase_4"/>
</dbReference>
<feature type="transmembrane region" description="Helical" evidence="7">
    <location>
        <begin position="111"/>
        <end position="131"/>
    </location>
</feature>
<comment type="caution">
    <text evidence="8">The sequence shown here is derived from an EMBL/GenBank/DDBJ whole genome shotgun (WGS) entry which is preliminary data.</text>
</comment>
<gene>
    <name evidence="8" type="ORF">CO057_00885</name>
</gene>
<dbReference type="GO" id="GO:0016780">
    <property type="term" value="F:phosphotransferase activity, for other substituted phosphate groups"/>
    <property type="evidence" value="ECO:0007669"/>
    <property type="project" value="InterPro"/>
</dbReference>
<dbReference type="CDD" id="cd06853">
    <property type="entry name" value="GT_WecA_like"/>
    <property type="match status" value="1"/>
</dbReference>
<evidence type="ECO:0000256" key="7">
    <source>
        <dbReference type="SAM" id="Phobius"/>
    </source>
</evidence>
<proteinExistence type="predicted"/>
<feature type="transmembrane region" description="Helical" evidence="7">
    <location>
        <begin position="246"/>
        <end position="265"/>
    </location>
</feature>
<name>A0A2M8EQ55_9BACT</name>
<feature type="transmembrane region" description="Helical" evidence="7">
    <location>
        <begin position="196"/>
        <end position="213"/>
    </location>
</feature>
<evidence type="ECO:0000313" key="8">
    <source>
        <dbReference type="EMBL" id="PJC24807.1"/>
    </source>
</evidence>
<evidence type="ECO:0000256" key="6">
    <source>
        <dbReference type="ARBA" id="ARBA00023136"/>
    </source>
</evidence>
<evidence type="ECO:0000313" key="9">
    <source>
        <dbReference type="Proteomes" id="UP000230251"/>
    </source>
</evidence>